<organism evidence="3 4">
    <name type="scientific">Peribacillus saganii</name>
    <dbReference type="NCBI Taxonomy" id="2303992"/>
    <lineage>
        <taxon>Bacteria</taxon>
        <taxon>Bacillati</taxon>
        <taxon>Bacillota</taxon>
        <taxon>Bacilli</taxon>
        <taxon>Bacillales</taxon>
        <taxon>Bacillaceae</taxon>
        <taxon>Peribacillus</taxon>
    </lineage>
</organism>
<comment type="caution">
    <text evidence="3">The sequence shown here is derived from an EMBL/GenBank/DDBJ whole genome shotgun (WGS) entry which is preliminary data.</text>
</comment>
<evidence type="ECO:0000313" key="3">
    <source>
        <dbReference type="EMBL" id="RFU70661.1"/>
    </source>
</evidence>
<gene>
    <name evidence="3" type="ORF">D0469_05465</name>
</gene>
<dbReference type="OrthoDB" id="287363at2"/>
<feature type="domain" description="Transposase IS204/IS1001/IS1096/IS1165 DDE" evidence="1">
    <location>
        <begin position="243"/>
        <end position="378"/>
    </location>
</feature>
<dbReference type="PANTHER" id="PTHR33498:SF1">
    <property type="entry name" value="TRANSPOSASE FOR INSERTION SEQUENCE ELEMENT IS1557"/>
    <property type="match status" value="1"/>
</dbReference>
<accession>A0A372LR35</accession>
<dbReference type="GO" id="GO:0000150">
    <property type="term" value="F:DNA strand exchange activity"/>
    <property type="evidence" value="ECO:0007669"/>
    <property type="project" value="InterPro"/>
</dbReference>
<sequence>MMLFCTELKKKNQLNQVIAPFVGIDDFAFKKRKRYGTIFIDLLTGGILDFLPNRNKDSVKNWLIGHPEIQLITRDRAKAYKSAAEEASPKIKQVGDRWHIFQHLFDAVKKTIKSIVPPKWKPPGQVVQQGSSSRPLPKRLQPLEEHEDKVWKRIQHAQLLRKEGKSITAIAKQLGISRNTVYTDLAVTSKPSLKRTSLFERHLPLIRSMIAGGSKGDDIEAACRKAGFDGHRNTLNYMIADERRDIRNKKPQTLNLQQAIIRILWDKGVKNHKKAIKTLHPKLLESFPSLMKISRFIQSFKRLFEEKHSSGLRKWLIEHQQSTFTHFQTFINGIRGDIKAVYYAITLPWSNGITEGTINKLKNIKRMMYGRAGIKVLLNRLRFSI</sequence>
<feature type="domain" description="Resolvase HTH" evidence="2">
    <location>
        <begin position="153"/>
        <end position="182"/>
    </location>
</feature>
<dbReference type="PANTHER" id="PTHR33498">
    <property type="entry name" value="TRANSPOSASE FOR INSERTION SEQUENCE ELEMENT IS1557"/>
    <property type="match status" value="1"/>
</dbReference>
<dbReference type="AlphaFoldDB" id="A0A372LR35"/>
<proteinExistence type="predicted"/>
<evidence type="ECO:0000259" key="2">
    <source>
        <dbReference type="Pfam" id="PF02796"/>
    </source>
</evidence>
<dbReference type="RefSeq" id="WP_117325635.1">
    <property type="nucleotide sequence ID" value="NZ_QVTE01000013.1"/>
</dbReference>
<feature type="domain" description="Transposase IS204/IS1001/IS1096/IS1165 DDE" evidence="1">
    <location>
        <begin position="22"/>
        <end position="115"/>
    </location>
</feature>
<dbReference type="InterPro" id="IPR002560">
    <property type="entry name" value="Transposase_DDE"/>
</dbReference>
<protein>
    <submittedName>
        <fullName evidence="3">ISL3 family transposase</fullName>
    </submittedName>
</protein>
<name>A0A372LR35_9BACI</name>
<reference evidence="3 4" key="1">
    <citation type="submission" date="2018-08" db="EMBL/GenBank/DDBJ databases">
        <title>Bacillus chawlae sp. nov., Bacillus glennii sp. nov., and Bacillus saganii sp. nov. Isolated from the Vehicle Assembly Building at Kennedy Space Center where the Viking Spacecraft were Assembled.</title>
        <authorList>
            <person name="Seuylemezian A."/>
            <person name="Vaishampayan P."/>
        </authorList>
    </citation>
    <scope>NUCLEOTIDE SEQUENCE [LARGE SCALE GENOMIC DNA]</scope>
    <source>
        <strain evidence="3 4">V47-23a</strain>
    </source>
</reference>
<evidence type="ECO:0000313" key="4">
    <source>
        <dbReference type="Proteomes" id="UP000264541"/>
    </source>
</evidence>
<dbReference type="EMBL" id="QVTE01000013">
    <property type="protein sequence ID" value="RFU70661.1"/>
    <property type="molecule type" value="Genomic_DNA"/>
</dbReference>
<dbReference type="GO" id="GO:0003677">
    <property type="term" value="F:DNA binding"/>
    <property type="evidence" value="ECO:0007669"/>
    <property type="project" value="InterPro"/>
</dbReference>
<dbReference type="InterPro" id="IPR047951">
    <property type="entry name" value="Transpos_ISL3"/>
</dbReference>
<dbReference type="Pfam" id="PF01610">
    <property type="entry name" value="DDE_Tnp_ISL3"/>
    <property type="match status" value="2"/>
</dbReference>
<dbReference type="Pfam" id="PF02796">
    <property type="entry name" value="HTH_7"/>
    <property type="match status" value="1"/>
</dbReference>
<evidence type="ECO:0000259" key="1">
    <source>
        <dbReference type="Pfam" id="PF01610"/>
    </source>
</evidence>
<dbReference type="NCBIfam" id="NF033550">
    <property type="entry name" value="transpos_ISL3"/>
    <property type="match status" value="1"/>
</dbReference>
<keyword evidence="4" id="KW-1185">Reference proteome</keyword>
<dbReference type="InterPro" id="IPR006120">
    <property type="entry name" value="Resolvase_HTH_dom"/>
</dbReference>
<dbReference type="Proteomes" id="UP000264541">
    <property type="component" value="Unassembled WGS sequence"/>
</dbReference>
<dbReference type="Gene3D" id="1.10.10.60">
    <property type="entry name" value="Homeodomain-like"/>
    <property type="match status" value="1"/>
</dbReference>